<proteinExistence type="predicted"/>
<reference evidence="1" key="1">
    <citation type="journal article" date="2019" name="bioRxiv">
        <title>The Genome of the Zebra Mussel, Dreissena polymorpha: A Resource for Invasive Species Research.</title>
        <authorList>
            <person name="McCartney M.A."/>
            <person name="Auch B."/>
            <person name="Kono T."/>
            <person name="Mallez S."/>
            <person name="Zhang Y."/>
            <person name="Obille A."/>
            <person name="Becker A."/>
            <person name="Abrahante J.E."/>
            <person name="Garbe J."/>
            <person name="Badalamenti J.P."/>
            <person name="Herman A."/>
            <person name="Mangelson H."/>
            <person name="Liachko I."/>
            <person name="Sullivan S."/>
            <person name="Sone E.D."/>
            <person name="Koren S."/>
            <person name="Silverstein K.A.T."/>
            <person name="Beckman K.B."/>
            <person name="Gohl D.M."/>
        </authorList>
    </citation>
    <scope>NUCLEOTIDE SEQUENCE</scope>
    <source>
        <strain evidence="1">Duluth1</strain>
        <tissue evidence="1">Whole animal</tissue>
    </source>
</reference>
<gene>
    <name evidence="1" type="ORF">DPMN_045458</name>
    <name evidence="2" type="ORF">DPMN_045491</name>
</gene>
<sequence length="52" mass="6028">MPKPVEKGKDFMEATQYKMDHRVTMICDSVMSDYKEEINNDSLVAIKSNQKC</sequence>
<dbReference type="EMBL" id="JAIWYP010000011">
    <property type="protein sequence ID" value="KAH3738848.1"/>
    <property type="molecule type" value="Genomic_DNA"/>
</dbReference>
<reference evidence="1" key="2">
    <citation type="submission" date="2020-11" db="EMBL/GenBank/DDBJ databases">
        <authorList>
            <person name="McCartney M.A."/>
            <person name="Auch B."/>
            <person name="Kono T."/>
            <person name="Mallez S."/>
            <person name="Becker A."/>
            <person name="Gohl D.M."/>
            <person name="Silverstein K.A.T."/>
            <person name="Koren S."/>
            <person name="Bechman K.B."/>
            <person name="Herman A."/>
            <person name="Abrahante J.E."/>
            <person name="Garbe J."/>
        </authorList>
    </citation>
    <scope>NUCLEOTIDE SEQUENCE</scope>
    <source>
        <strain evidence="1">Duluth1</strain>
        <tissue evidence="1">Whole animal</tissue>
    </source>
</reference>
<accession>A0A9D4D685</accession>
<dbReference type="EMBL" id="JAIWYP010000011">
    <property type="protein sequence ID" value="KAH3738815.1"/>
    <property type="molecule type" value="Genomic_DNA"/>
</dbReference>
<evidence type="ECO:0000313" key="1">
    <source>
        <dbReference type="EMBL" id="KAH3738815.1"/>
    </source>
</evidence>
<keyword evidence="3" id="KW-1185">Reference proteome</keyword>
<organism evidence="1 3">
    <name type="scientific">Dreissena polymorpha</name>
    <name type="common">Zebra mussel</name>
    <name type="synonym">Mytilus polymorpha</name>
    <dbReference type="NCBI Taxonomy" id="45954"/>
    <lineage>
        <taxon>Eukaryota</taxon>
        <taxon>Metazoa</taxon>
        <taxon>Spiralia</taxon>
        <taxon>Lophotrochozoa</taxon>
        <taxon>Mollusca</taxon>
        <taxon>Bivalvia</taxon>
        <taxon>Autobranchia</taxon>
        <taxon>Heteroconchia</taxon>
        <taxon>Euheterodonta</taxon>
        <taxon>Imparidentia</taxon>
        <taxon>Neoheterodontei</taxon>
        <taxon>Myida</taxon>
        <taxon>Dreissenoidea</taxon>
        <taxon>Dreissenidae</taxon>
        <taxon>Dreissena</taxon>
    </lineage>
</organism>
<evidence type="ECO:0000313" key="2">
    <source>
        <dbReference type="EMBL" id="KAH3738848.1"/>
    </source>
</evidence>
<dbReference type="AlphaFoldDB" id="A0A9D4D685"/>
<comment type="caution">
    <text evidence="1">The sequence shown here is derived from an EMBL/GenBank/DDBJ whole genome shotgun (WGS) entry which is preliminary data.</text>
</comment>
<protein>
    <submittedName>
        <fullName evidence="1">Uncharacterized protein</fullName>
    </submittedName>
</protein>
<evidence type="ECO:0000313" key="3">
    <source>
        <dbReference type="Proteomes" id="UP000828390"/>
    </source>
</evidence>
<name>A0A9D4D685_DREPO</name>
<dbReference type="Proteomes" id="UP000828390">
    <property type="component" value="Unassembled WGS sequence"/>
</dbReference>